<name>A0A552UFQ7_9SPHN</name>
<keyword evidence="2" id="KW-1185">Reference proteome</keyword>
<proteinExistence type="predicted"/>
<comment type="caution">
    <text evidence="1">The sequence shown here is derived from an EMBL/GenBank/DDBJ whole genome shotgun (WGS) entry which is preliminary data.</text>
</comment>
<reference evidence="1 2" key="1">
    <citation type="submission" date="2019-07" db="EMBL/GenBank/DDBJ databases">
        <title>Novel species isolated from glacier.</title>
        <authorList>
            <person name="Liu Q."/>
            <person name="Xin Y.-H."/>
        </authorList>
    </citation>
    <scope>NUCLEOTIDE SEQUENCE [LARGE SCALE GENOMIC DNA]</scope>
    <source>
        <strain evidence="1 2">LB1R16</strain>
    </source>
</reference>
<dbReference type="RefSeq" id="WP_143554578.1">
    <property type="nucleotide sequence ID" value="NZ_VJWA01000001.1"/>
</dbReference>
<protein>
    <submittedName>
        <fullName evidence="1">Uncharacterized protein</fullName>
    </submittedName>
</protein>
<dbReference type="AlphaFoldDB" id="A0A552UFQ7"/>
<accession>A0A552UFQ7</accession>
<dbReference type="EMBL" id="VJWA01000001">
    <property type="protein sequence ID" value="TRW17034.1"/>
    <property type="molecule type" value="Genomic_DNA"/>
</dbReference>
<gene>
    <name evidence="1" type="ORF">FMM06_02160</name>
</gene>
<evidence type="ECO:0000313" key="2">
    <source>
        <dbReference type="Proteomes" id="UP000317894"/>
    </source>
</evidence>
<dbReference type="Proteomes" id="UP000317894">
    <property type="component" value="Unassembled WGS sequence"/>
</dbReference>
<sequence>MDDQGLEYDAEKIAEPVTKGQLWSILLKVDLLAHAARTLAIAVSIGNKDYIKEMTERYDRIDKEFEVERDALVVKGRTGEFS</sequence>
<evidence type="ECO:0000313" key="1">
    <source>
        <dbReference type="EMBL" id="TRW17034.1"/>
    </source>
</evidence>
<organism evidence="1 2">
    <name type="scientific">Glacieibacterium frigidum</name>
    <dbReference type="NCBI Taxonomy" id="2593303"/>
    <lineage>
        <taxon>Bacteria</taxon>
        <taxon>Pseudomonadati</taxon>
        <taxon>Pseudomonadota</taxon>
        <taxon>Alphaproteobacteria</taxon>
        <taxon>Sphingomonadales</taxon>
        <taxon>Sphingosinicellaceae</taxon>
        <taxon>Glacieibacterium</taxon>
    </lineage>
</organism>